<dbReference type="Proteomes" id="UP000324222">
    <property type="component" value="Unassembled WGS sequence"/>
</dbReference>
<accession>A0A5B7JRF4</accession>
<feature type="region of interest" description="Disordered" evidence="1">
    <location>
        <begin position="1"/>
        <end position="31"/>
    </location>
</feature>
<feature type="compositionally biased region" description="Polar residues" evidence="1">
    <location>
        <begin position="12"/>
        <end position="31"/>
    </location>
</feature>
<proteinExistence type="predicted"/>
<keyword evidence="3" id="KW-1185">Reference proteome</keyword>
<evidence type="ECO:0000313" key="3">
    <source>
        <dbReference type="Proteomes" id="UP000324222"/>
    </source>
</evidence>
<gene>
    <name evidence="2" type="ORF">E2C01_090920</name>
</gene>
<reference evidence="2 3" key="1">
    <citation type="submission" date="2019-05" db="EMBL/GenBank/DDBJ databases">
        <title>Another draft genome of Portunus trituberculatus and its Hox gene families provides insights of decapod evolution.</title>
        <authorList>
            <person name="Jeong J.-H."/>
            <person name="Song I."/>
            <person name="Kim S."/>
            <person name="Choi T."/>
            <person name="Kim D."/>
            <person name="Ryu S."/>
            <person name="Kim W."/>
        </authorList>
    </citation>
    <scope>NUCLEOTIDE SEQUENCE [LARGE SCALE GENOMIC DNA]</scope>
    <source>
        <tissue evidence="2">Muscle</tissue>
    </source>
</reference>
<comment type="caution">
    <text evidence="2">The sequence shown here is derived from an EMBL/GenBank/DDBJ whole genome shotgun (WGS) entry which is preliminary data.</text>
</comment>
<evidence type="ECO:0000256" key="1">
    <source>
        <dbReference type="SAM" id="MobiDB-lite"/>
    </source>
</evidence>
<protein>
    <submittedName>
        <fullName evidence="2">Uncharacterized protein</fullName>
    </submittedName>
</protein>
<dbReference type="AlphaFoldDB" id="A0A5B7JRF4"/>
<organism evidence="2 3">
    <name type="scientific">Portunus trituberculatus</name>
    <name type="common">Swimming crab</name>
    <name type="synonym">Neptunus trituberculatus</name>
    <dbReference type="NCBI Taxonomy" id="210409"/>
    <lineage>
        <taxon>Eukaryota</taxon>
        <taxon>Metazoa</taxon>
        <taxon>Ecdysozoa</taxon>
        <taxon>Arthropoda</taxon>
        <taxon>Crustacea</taxon>
        <taxon>Multicrustacea</taxon>
        <taxon>Malacostraca</taxon>
        <taxon>Eumalacostraca</taxon>
        <taxon>Eucarida</taxon>
        <taxon>Decapoda</taxon>
        <taxon>Pleocyemata</taxon>
        <taxon>Brachyura</taxon>
        <taxon>Eubrachyura</taxon>
        <taxon>Portunoidea</taxon>
        <taxon>Portunidae</taxon>
        <taxon>Portuninae</taxon>
        <taxon>Portunus</taxon>
    </lineage>
</organism>
<dbReference type="EMBL" id="VSRR010103232">
    <property type="protein sequence ID" value="MPC95697.1"/>
    <property type="molecule type" value="Genomic_DNA"/>
</dbReference>
<evidence type="ECO:0000313" key="2">
    <source>
        <dbReference type="EMBL" id="MPC95697.1"/>
    </source>
</evidence>
<sequence length="66" mass="7000">MEALGVRPLPTTPASPQGGSIASRDSTTDFSQLPLPTAHYLTCGSTGSQTAPHHPCFPSRRKYCLT</sequence>
<name>A0A5B7JRF4_PORTR</name>